<organism evidence="1 2">
    <name type="scientific">Paraburkholderia lycopersici</name>
    <dbReference type="NCBI Taxonomy" id="416944"/>
    <lineage>
        <taxon>Bacteria</taxon>
        <taxon>Pseudomonadati</taxon>
        <taxon>Pseudomonadota</taxon>
        <taxon>Betaproteobacteria</taxon>
        <taxon>Burkholderiales</taxon>
        <taxon>Burkholderiaceae</taxon>
        <taxon>Paraburkholderia</taxon>
    </lineage>
</organism>
<accession>A0A1G6ML55</accession>
<name>A0A1G6ML55_9BURK</name>
<dbReference type="EMBL" id="FMYQ01000008">
    <property type="protein sequence ID" value="SDC56211.1"/>
    <property type="molecule type" value="Genomic_DNA"/>
</dbReference>
<evidence type="ECO:0000313" key="2">
    <source>
        <dbReference type="Proteomes" id="UP000198908"/>
    </source>
</evidence>
<dbReference type="STRING" id="416944.SAMN05421548_1086"/>
<dbReference type="AlphaFoldDB" id="A0A1G6ML55"/>
<protein>
    <submittedName>
        <fullName evidence="1">Uncharacterized protein</fullName>
    </submittedName>
</protein>
<evidence type="ECO:0000313" key="1">
    <source>
        <dbReference type="EMBL" id="SDC56211.1"/>
    </source>
</evidence>
<dbReference type="Proteomes" id="UP000198908">
    <property type="component" value="Unassembled WGS sequence"/>
</dbReference>
<keyword evidence="2" id="KW-1185">Reference proteome</keyword>
<dbReference type="RefSeq" id="WP_245746801.1">
    <property type="nucleotide sequence ID" value="NZ_FMYQ01000008.1"/>
</dbReference>
<sequence>MPQLLEHIDAIARKLNRDVLYLEFLKAQRPHHMDYRSLESRSHIMRWLDREGIEWRECGQVASETVMRSYAGEIFINVPFDETDDQYRKLQAFLEYPDGTMRFEDVRFYVVSLQFAMKNAHHDEPGFWDRWADNF</sequence>
<gene>
    <name evidence="1" type="ORF">SAMN05421548_1086</name>
</gene>
<reference evidence="2" key="1">
    <citation type="submission" date="2016-09" db="EMBL/GenBank/DDBJ databases">
        <authorList>
            <person name="Varghese N."/>
            <person name="Submissions S."/>
        </authorList>
    </citation>
    <scope>NUCLEOTIDE SEQUENCE [LARGE SCALE GENOMIC DNA]</scope>
    <source>
        <strain evidence="2">TNe-862</strain>
    </source>
</reference>
<proteinExistence type="predicted"/>